<evidence type="ECO:0008006" key="7">
    <source>
        <dbReference type="Google" id="ProtNLM"/>
    </source>
</evidence>
<keyword evidence="1" id="KW-0812">Transmembrane</keyword>
<keyword evidence="1" id="KW-0472">Membrane</keyword>
<dbReference type="EMBL" id="FLRB01000008">
    <property type="protein sequence ID" value="SBT20800.1"/>
    <property type="molecule type" value="Genomic_DNA"/>
</dbReference>
<keyword evidence="5" id="KW-1185">Reference proteome</keyword>
<dbReference type="Pfam" id="PF13163">
    <property type="entry name" value="DUF3999"/>
    <property type="match status" value="1"/>
</dbReference>
<accession>A0A1C3JS85</accession>
<feature type="transmembrane region" description="Helical" evidence="1">
    <location>
        <begin position="434"/>
        <end position="455"/>
    </location>
</feature>
<reference evidence="3 6" key="2">
    <citation type="submission" date="2016-06" db="EMBL/GenBank/DDBJ databases">
        <authorList>
            <person name="Kjaerup R.B."/>
            <person name="Dalgaard T.S."/>
            <person name="Juul-Madsen H.R."/>
        </authorList>
    </citation>
    <scope>NUCLEOTIDE SEQUENCE [LARGE SCALE GENOMIC DNA]</scope>
    <source>
        <strain evidence="3 6">CECT 5115</strain>
    </source>
</reference>
<keyword evidence="2" id="KW-0732">Signal</keyword>
<evidence type="ECO:0000256" key="2">
    <source>
        <dbReference type="SAM" id="SignalP"/>
    </source>
</evidence>
<evidence type="ECO:0000313" key="5">
    <source>
        <dbReference type="Proteomes" id="UP000092840"/>
    </source>
</evidence>
<reference evidence="4 5" key="1">
    <citation type="submission" date="2016-06" db="EMBL/GenBank/DDBJ databases">
        <authorList>
            <person name="Rodrigo-Torres L."/>
            <person name="Arahal D.R."/>
        </authorList>
    </citation>
    <scope>NUCLEOTIDE SEQUENCE [LARGE SCALE GENOMIC DNA]</scope>
    <source>
        <strain evidence="4 5">CECT 5116</strain>
    </source>
</reference>
<proteinExistence type="predicted"/>
<dbReference type="InterPro" id="IPR025060">
    <property type="entry name" value="DUF3999"/>
</dbReference>
<name>A0A1C3JS85_9GAMM</name>
<dbReference type="OrthoDB" id="5695998at2"/>
<organism evidence="3 6">
    <name type="scientific">Marinomonas gallaica</name>
    <dbReference type="NCBI Taxonomy" id="1806667"/>
    <lineage>
        <taxon>Bacteria</taxon>
        <taxon>Pseudomonadati</taxon>
        <taxon>Pseudomonadota</taxon>
        <taxon>Gammaproteobacteria</taxon>
        <taxon>Oceanospirillales</taxon>
        <taxon>Oceanospirillaceae</taxon>
        <taxon>Marinomonas</taxon>
    </lineage>
</organism>
<protein>
    <recommendedName>
        <fullName evidence="7">DUF3999 domain-containing protein</fullName>
    </recommendedName>
</protein>
<feature type="chain" id="PRO_5008677010" description="DUF3999 domain-containing protein" evidence="2">
    <location>
        <begin position="24"/>
        <end position="462"/>
    </location>
</feature>
<evidence type="ECO:0000313" key="3">
    <source>
        <dbReference type="EMBL" id="SBT17900.1"/>
    </source>
</evidence>
<dbReference type="RefSeq" id="WP_067035783.1">
    <property type="nucleotide sequence ID" value="NZ_FLRA01000014.1"/>
</dbReference>
<feature type="signal peptide" evidence="2">
    <location>
        <begin position="1"/>
        <end position="23"/>
    </location>
</feature>
<dbReference type="EMBL" id="FLRA01000014">
    <property type="protein sequence ID" value="SBT17900.1"/>
    <property type="molecule type" value="Genomic_DNA"/>
</dbReference>
<keyword evidence="1" id="KW-1133">Transmembrane helix</keyword>
<dbReference type="AlphaFoldDB" id="A0A1C3JS85"/>
<dbReference type="Proteomes" id="UP000092840">
    <property type="component" value="Unassembled WGS sequence"/>
</dbReference>
<dbReference type="Proteomes" id="UP000092871">
    <property type="component" value="Unassembled WGS sequence"/>
</dbReference>
<sequence length="462" mass="52256">MSTVFNKSLSAGLFVVLITLAFASQATRAKEQLPVTAVYEVQDMAGIYLQATLPHSIYRYSNSSQLTDVVVLDRDGNALPSKIVKSAQTKRKESEPVALEFFQVSTDYVPSDSLKGNTQLQIEKGVIAISMEQGHEQSSEEPFYLIDLSERAQALQSVALEWVADTSSQYLPVTLSGSNDLVRWTTLTQDTLVKLNKEGQALLRNKVQINLAAQRYQYLRIDFPENREVQLTEVLGQQPHSVEPPSYQHWQVQGRLAEKQRSIADDDNPVSAWEYQRNDKAPVQALNINLGQTTHGDTVRIYSRSLTNGDWRVRFNGVWFNAKVGDTWQHSDAMNLSPNADPYWRVEFNPNLSRSAEPKLVFQYPSQNLQFIANNNRPYQVAVVAEVPAERASAKVFTQVMKGQQVDWINADLIKLDSVARPDHSESLTHWTDVLFWITLVLAVVVLLVFALRLLRQLQHED</sequence>
<evidence type="ECO:0000256" key="1">
    <source>
        <dbReference type="SAM" id="Phobius"/>
    </source>
</evidence>
<evidence type="ECO:0000313" key="6">
    <source>
        <dbReference type="Proteomes" id="UP000092871"/>
    </source>
</evidence>
<gene>
    <name evidence="3" type="ORF">MGA5115_02017</name>
    <name evidence="4" type="ORF">MGA5116_01387</name>
</gene>
<evidence type="ECO:0000313" key="4">
    <source>
        <dbReference type="EMBL" id="SBT20800.1"/>
    </source>
</evidence>